<dbReference type="Gene3D" id="3.90.25.10">
    <property type="entry name" value="UDP-galactose 4-epimerase, domain 1"/>
    <property type="match status" value="1"/>
</dbReference>
<dbReference type="KEGG" id="crw:CROST_020490"/>
<dbReference type="InterPro" id="IPR016040">
    <property type="entry name" value="NAD(P)-bd_dom"/>
</dbReference>
<dbReference type="GO" id="GO:0047733">
    <property type="term" value="F:CDP-glucose 4,6-dehydratase activity"/>
    <property type="evidence" value="ECO:0007669"/>
    <property type="project" value="UniProtKB-EC"/>
</dbReference>
<dbReference type="EC" id="4.2.1.45" evidence="1"/>
<gene>
    <name evidence="1" type="primary">rfbG</name>
    <name evidence="1" type="ORF">CROST_020490</name>
</gene>
<dbReference type="PANTHER" id="PTHR43000">
    <property type="entry name" value="DTDP-D-GLUCOSE 4,6-DEHYDRATASE-RELATED"/>
    <property type="match status" value="1"/>
</dbReference>
<name>A0A1S8L8V6_9CLOT</name>
<dbReference type="NCBIfam" id="TIGR02622">
    <property type="entry name" value="CDP_4_6_dhtase"/>
    <property type="match status" value="1"/>
</dbReference>
<dbReference type="Gene3D" id="3.40.50.720">
    <property type="entry name" value="NAD(P)-binding Rossmann-like Domain"/>
    <property type="match status" value="1"/>
</dbReference>
<evidence type="ECO:0000313" key="2">
    <source>
        <dbReference type="Proteomes" id="UP000190951"/>
    </source>
</evidence>
<protein>
    <submittedName>
        <fullName evidence="1">CDP-glucose 4,6-dehydratase</fullName>
        <ecNumber evidence="1">4.2.1.45</ecNumber>
    </submittedName>
</protein>
<dbReference type="RefSeq" id="WP_077835019.1">
    <property type="nucleotide sequence ID" value="NZ_CP096983.1"/>
</dbReference>
<sequence length="364" mass="41589">MGELFGGAYKGRKVLLTGHTGFKGSWLSIWLNKLGAKVTGYSLDPSDKEPSMFKICNLENKVTNVIGDVRNLKKLKEVFNDCKPQIVFHLAAQPLVRVSYKNPVETYETNVMGTVNVLEAAKDCKSVKAVIIITTDKCYENKEYVYGYRENDPMGGYDPYSSSKGCAELVVSAYRNSFYNSNNIALASVRAGNVIGGGDWAKDRLIPDFVRATLENRKVLIRNPQATRPWQHVLEPLSGYLWLGSLMLKDSKKYSSGWNFGPNDTDVLDVEGILKLCIGSYGDGNIEIDNSQQLHEANLLKLDISKVKYYLKWYPVWHVKQAVDMTMKWYKEFYKKQDENMHQYTLRQICKYEQDAKKNDLLWY</sequence>
<keyword evidence="1" id="KW-0456">Lyase</keyword>
<dbReference type="Pfam" id="PF16363">
    <property type="entry name" value="GDP_Man_Dehyd"/>
    <property type="match status" value="1"/>
</dbReference>
<dbReference type="CDD" id="cd05252">
    <property type="entry name" value="CDP_GD_SDR_e"/>
    <property type="match status" value="1"/>
</dbReference>
<accession>A0A1S8L8V6</accession>
<dbReference type="EMBL" id="CP096983">
    <property type="protein sequence ID" value="URZ11332.1"/>
    <property type="molecule type" value="Genomic_DNA"/>
</dbReference>
<dbReference type="InterPro" id="IPR036291">
    <property type="entry name" value="NAD(P)-bd_dom_sf"/>
</dbReference>
<proteinExistence type="predicted"/>
<dbReference type="AlphaFoldDB" id="A0A1S8L8V6"/>
<evidence type="ECO:0000313" key="1">
    <source>
        <dbReference type="EMBL" id="URZ11332.1"/>
    </source>
</evidence>
<organism evidence="1 2">
    <name type="scientific">Clostridium felsineum</name>
    <dbReference type="NCBI Taxonomy" id="36839"/>
    <lineage>
        <taxon>Bacteria</taxon>
        <taxon>Bacillati</taxon>
        <taxon>Bacillota</taxon>
        <taxon>Clostridia</taxon>
        <taxon>Eubacteriales</taxon>
        <taxon>Clostridiaceae</taxon>
        <taxon>Clostridium</taxon>
    </lineage>
</organism>
<reference evidence="1 2" key="1">
    <citation type="submission" date="2022-04" db="EMBL/GenBank/DDBJ databases">
        <title>Genome sequence of C. roseum typestrain.</title>
        <authorList>
            <person name="Poehlein A."/>
            <person name="Schoch T."/>
            <person name="Duerre P."/>
            <person name="Daniel R."/>
        </authorList>
    </citation>
    <scope>NUCLEOTIDE SEQUENCE [LARGE SCALE GENOMIC DNA]</scope>
    <source>
        <strain evidence="1 2">DSM 7320</strain>
    </source>
</reference>
<keyword evidence="2" id="KW-1185">Reference proteome</keyword>
<dbReference type="SUPFAM" id="SSF51735">
    <property type="entry name" value="NAD(P)-binding Rossmann-fold domains"/>
    <property type="match status" value="1"/>
</dbReference>
<dbReference type="InterPro" id="IPR013445">
    <property type="entry name" value="CDP_4_6_deHydtase"/>
</dbReference>
<dbReference type="Proteomes" id="UP000190951">
    <property type="component" value="Chromosome"/>
</dbReference>
<dbReference type="STRING" id="84029.CROST_16200"/>